<protein>
    <submittedName>
        <fullName evidence="7">BI1-like protein isoform X1</fullName>
    </submittedName>
</protein>
<comment type="subcellular location">
    <subcellularLocation>
        <location evidence="1">Membrane</location>
        <topology evidence="1">Multi-pass membrane protein</topology>
    </subcellularLocation>
</comment>
<accession>A0A6J1DNI0</accession>
<evidence type="ECO:0000256" key="4">
    <source>
        <dbReference type="ARBA" id="ARBA00023136"/>
    </source>
</evidence>
<dbReference type="PANTHER" id="PTHR23291:SF31">
    <property type="entry name" value="PROTEIN LIFEGUARD 4"/>
    <property type="match status" value="1"/>
</dbReference>
<reference evidence="7" key="1">
    <citation type="submission" date="2025-08" db="UniProtKB">
        <authorList>
            <consortium name="RefSeq"/>
        </authorList>
    </citation>
    <scope>IDENTIFICATION</scope>
    <source>
        <strain evidence="7">OHB3-1</strain>
    </source>
</reference>
<evidence type="ECO:0000256" key="1">
    <source>
        <dbReference type="ARBA" id="ARBA00004141"/>
    </source>
</evidence>
<dbReference type="KEGG" id="mcha:111022859"/>
<dbReference type="Pfam" id="PF01027">
    <property type="entry name" value="Bax1-I"/>
    <property type="match status" value="1"/>
</dbReference>
<evidence type="ECO:0000256" key="2">
    <source>
        <dbReference type="ARBA" id="ARBA00022692"/>
    </source>
</evidence>
<feature type="transmembrane region" description="Helical" evidence="5">
    <location>
        <begin position="70"/>
        <end position="92"/>
    </location>
</feature>
<organism evidence="6 7">
    <name type="scientific">Momordica charantia</name>
    <name type="common">Bitter gourd</name>
    <name type="synonym">Balsam pear</name>
    <dbReference type="NCBI Taxonomy" id="3673"/>
    <lineage>
        <taxon>Eukaryota</taxon>
        <taxon>Viridiplantae</taxon>
        <taxon>Streptophyta</taxon>
        <taxon>Embryophyta</taxon>
        <taxon>Tracheophyta</taxon>
        <taxon>Spermatophyta</taxon>
        <taxon>Magnoliopsida</taxon>
        <taxon>eudicotyledons</taxon>
        <taxon>Gunneridae</taxon>
        <taxon>Pentapetalae</taxon>
        <taxon>rosids</taxon>
        <taxon>fabids</taxon>
        <taxon>Cucurbitales</taxon>
        <taxon>Cucurbitaceae</taxon>
        <taxon>Momordiceae</taxon>
        <taxon>Momordica</taxon>
    </lineage>
</organism>
<name>A0A6J1DNI0_MOMCH</name>
<proteinExistence type="inferred from homology"/>
<comment type="similarity">
    <text evidence="5">Belongs to the BI1 family.</text>
</comment>
<dbReference type="GeneID" id="111022859"/>
<feature type="transmembrane region" description="Helical" evidence="5">
    <location>
        <begin position="98"/>
        <end position="120"/>
    </location>
</feature>
<evidence type="ECO:0000256" key="5">
    <source>
        <dbReference type="RuleBase" id="RU004379"/>
    </source>
</evidence>
<evidence type="ECO:0000256" key="3">
    <source>
        <dbReference type="ARBA" id="ARBA00022989"/>
    </source>
</evidence>
<dbReference type="AlphaFoldDB" id="A0A6J1DNI0"/>
<dbReference type="PANTHER" id="PTHR23291">
    <property type="entry name" value="BAX INHIBITOR-RELATED"/>
    <property type="match status" value="1"/>
</dbReference>
<comment type="caution">
    <text evidence="5">Lacks conserved residue(s) required for the propagation of feature annotation.</text>
</comment>
<feature type="transmembrane region" description="Helical" evidence="5">
    <location>
        <begin position="37"/>
        <end position="58"/>
    </location>
</feature>
<keyword evidence="2 5" id="KW-0812">Transmembrane</keyword>
<dbReference type="RefSeq" id="XP_022155830.1">
    <property type="nucleotide sequence ID" value="XM_022300138.1"/>
</dbReference>
<gene>
    <name evidence="7" type="primary">LOC111022859</name>
</gene>
<dbReference type="OrthoDB" id="1719712at2759"/>
<evidence type="ECO:0000313" key="7">
    <source>
        <dbReference type="RefSeq" id="XP_022155830.1"/>
    </source>
</evidence>
<dbReference type="InterPro" id="IPR006214">
    <property type="entry name" value="Bax_inhibitor_1-related"/>
</dbReference>
<keyword evidence="3 5" id="KW-1133">Transmembrane helix</keyword>
<sequence length="144" mass="16246">MMWSHPYRKVDAEAGAGPRFLVMLEPPHLRWAFIRKVYSIISVQLLATIAIAATVVSVRPISTFFVRDSTGLALYVLVIITPFIMLCPLFYYHQYHPVNYILLGIFTVSLAFAVGLTCAFTSGKFPVFFFPSGTDEISDPWLLH</sequence>
<dbReference type="GO" id="GO:0016020">
    <property type="term" value="C:membrane"/>
    <property type="evidence" value="ECO:0007669"/>
    <property type="project" value="UniProtKB-SubCell"/>
</dbReference>
<keyword evidence="4 5" id="KW-0472">Membrane</keyword>
<dbReference type="Proteomes" id="UP000504603">
    <property type="component" value="Unplaced"/>
</dbReference>
<evidence type="ECO:0000313" key="6">
    <source>
        <dbReference type="Proteomes" id="UP000504603"/>
    </source>
</evidence>
<keyword evidence="6" id="KW-1185">Reference proteome</keyword>